<dbReference type="InterPro" id="IPR013519">
    <property type="entry name" value="Int_alpha_beta-p"/>
</dbReference>
<evidence type="ECO:0000256" key="1">
    <source>
        <dbReference type="ARBA" id="ARBA00022729"/>
    </source>
</evidence>
<gene>
    <name evidence="6" type="ORF">JY651_40150</name>
</gene>
<dbReference type="InterPro" id="IPR001695">
    <property type="entry name" value="Lysyl_oxidase"/>
</dbReference>
<evidence type="ECO:0000313" key="6">
    <source>
        <dbReference type="EMBL" id="QSQ21337.1"/>
    </source>
</evidence>
<dbReference type="Gene3D" id="2.130.10.130">
    <property type="entry name" value="Integrin alpha, N-terminal"/>
    <property type="match status" value="2"/>
</dbReference>
<evidence type="ECO:0000256" key="5">
    <source>
        <dbReference type="SAM" id="SignalP"/>
    </source>
</evidence>
<feature type="signal peptide" evidence="5">
    <location>
        <begin position="1"/>
        <end position="24"/>
    </location>
</feature>
<dbReference type="InterPro" id="IPR028994">
    <property type="entry name" value="Integrin_alpha_N"/>
</dbReference>
<keyword evidence="1 5" id="KW-0732">Signal</keyword>
<feature type="chain" id="PRO_5045304749" evidence="5">
    <location>
        <begin position="25"/>
        <end position="689"/>
    </location>
</feature>
<proteinExistence type="predicted"/>
<dbReference type="PROSITE" id="PS51257">
    <property type="entry name" value="PROKAR_LIPOPROTEIN"/>
    <property type="match status" value="1"/>
</dbReference>
<accession>A0ABX7NV37</accession>
<dbReference type="PRINTS" id="PR00074">
    <property type="entry name" value="LYSYLOXIDASE"/>
</dbReference>
<feature type="region of interest" description="Disordered" evidence="4">
    <location>
        <begin position="27"/>
        <end position="75"/>
    </location>
</feature>
<evidence type="ECO:0000256" key="3">
    <source>
        <dbReference type="ARBA" id="ARBA00023180"/>
    </source>
</evidence>
<name>A0ABX7NV37_9BACT</name>
<keyword evidence="7" id="KW-1185">Reference proteome</keyword>
<dbReference type="PANTHER" id="PTHR46580:SF4">
    <property type="entry name" value="ATP_GTP-BINDING PROTEIN"/>
    <property type="match status" value="1"/>
</dbReference>
<reference evidence="6 7" key="1">
    <citation type="submission" date="2021-02" db="EMBL/GenBank/DDBJ databases">
        <title>De Novo genome assembly of isolated myxobacteria.</title>
        <authorList>
            <person name="Stevens D.C."/>
        </authorList>
    </citation>
    <scope>NUCLEOTIDE SEQUENCE [LARGE SCALE GENOMIC DNA]</scope>
    <source>
        <strain evidence="7">SCPEA02</strain>
    </source>
</reference>
<keyword evidence="2" id="KW-0677">Repeat</keyword>
<dbReference type="InterPro" id="IPR013517">
    <property type="entry name" value="FG-GAP"/>
</dbReference>
<evidence type="ECO:0000256" key="4">
    <source>
        <dbReference type="SAM" id="MobiDB-lite"/>
    </source>
</evidence>
<protein>
    <submittedName>
        <fullName evidence="6">FG-GAP repeat protein</fullName>
    </submittedName>
</protein>
<keyword evidence="3" id="KW-0325">Glycoprotein</keyword>
<dbReference type="PANTHER" id="PTHR46580">
    <property type="entry name" value="SENSOR KINASE-RELATED"/>
    <property type="match status" value="1"/>
</dbReference>
<dbReference type="EMBL" id="CP071090">
    <property type="protein sequence ID" value="QSQ21337.1"/>
    <property type="molecule type" value="Genomic_DNA"/>
</dbReference>
<dbReference type="SMART" id="SM00191">
    <property type="entry name" value="Int_alpha"/>
    <property type="match status" value="4"/>
</dbReference>
<feature type="compositionally biased region" description="Low complexity" evidence="4">
    <location>
        <begin position="31"/>
        <end position="41"/>
    </location>
</feature>
<dbReference type="Pfam" id="PF01839">
    <property type="entry name" value="FG-GAP"/>
    <property type="match status" value="2"/>
</dbReference>
<dbReference type="Pfam" id="PF13517">
    <property type="entry name" value="FG-GAP_3"/>
    <property type="match status" value="1"/>
</dbReference>
<dbReference type="SUPFAM" id="SSF69318">
    <property type="entry name" value="Integrin alpha N-terminal domain"/>
    <property type="match status" value="1"/>
</dbReference>
<dbReference type="PROSITE" id="PS51470">
    <property type="entry name" value="FG_GAP"/>
    <property type="match status" value="1"/>
</dbReference>
<evidence type="ECO:0000256" key="2">
    <source>
        <dbReference type="ARBA" id="ARBA00022737"/>
    </source>
</evidence>
<sequence length="689" mass="71963">MTVSTQRFRVLLLSLLAVSLTACPDDPDPIPDAGADAGIPDSGVPDAGEPDSGVPDSGVPDAGEPDAGQPDAGPVLSEVPRWEVTFDTNYKEGCFGRSVALGDLNGDGKKDLVVAAPPCLTTTRDPGRVSVFAGEATYFTKQPLTTVMNWRNTSSGTRGNQMTVSTGNVDGDAYADVLVSGQYGALVFKGRADLSQVFAEPLFVAPGTGVYNNAVLADVDGDGLDDLVSVRQTVVSVYRATPGAAAPFTLVPRTASLFTNSVRRAGDINGDGAMDLVVTNGSSFGVMLGCKAGGTVTCDGALSAQSAWSVTTRSMWLLPDLNADGAPERFVGPGGGTQMLQLSDAQAQGGYSTTPVWTAMADPVFSLFGNIIVPAGDLDGDGKKNDFIVGSDGRLYLYSPAQGVSAELKPVWAWPRADSLPSGYEGFHRFAVLAPGDLDGNGFDDLVVGAAPPAGLVSGPAGRVAVLGGGAVPATPTAPPHLPTVASCNLQLGAQDGKPDLTVDADVLARSLYVERRAFAADSCEVMEGCVAAGGERRLLRFSTSIVNLGNAIASVPSVEERPDLYVWDACHGHDHLTNFAGYALRDAQGHDVVQGRKQGFYLVDYHRQCSDAAPYLLAIERMSISPGWSDIYLADIPCQWIDITDLTDGTYTLRVGVDEQDVIDEANTLPNEAKLNVRIDGSSVTVLP</sequence>
<dbReference type="Proteomes" id="UP000662747">
    <property type="component" value="Chromosome"/>
</dbReference>
<dbReference type="Pfam" id="PF01186">
    <property type="entry name" value="Lysyl_oxidase"/>
    <property type="match status" value="1"/>
</dbReference>
<dbReference type="RefSeq" id="WP_206722915.1">
    <property type="nucleotide sequence ID" value="NZ_CP071090.1"/>
</dbReference>
<organism evidence="6 7">
    <name type="scientific">Pyxidicoccus parkwayensis</name>
    <dbReference type="NCBI Taxonomy" id="2813578"/>
    <lineage>
        <taxon>Bacteria</taxon>
        <taxon>Pseudomonadati</taxon>
        <taxon>Myxococcota</taxon>
        <taxon>Myxococcia</taxon>
        <taxon>Myxococcales</taxon>
        <taxon>Cystobacterineae</taxon>
        <taxon>Myxococcaceae</taxon>
        <taxon>Pyxidicoccus</taxon>
    </lineage>
</organism>
<evidence type="ECO:0000313" key="7">
    <source>
        <dbReference type="Proteomes" id="UP000662747"/>
    </source>
</evidence>